<dbReference type="AlphaFoldDB" id="A0AAV1MYJ9"/>
<evidence type="ECO:0000313" key="2">
    <source>
        <dbReference type="Proteomes" id="UP001314229"/>
    </source>
</evidence>
<name>A0AAV1MYJ9_SCOSC</name>
<proteinExistence type="predicted"/>
<dbReference type="EMBL" id="CAWUFR010000009">
    <property type="protein sequence ID" value="CAK6952200.1"/>
    <property type="molecule type" value="Genomic_DNA"/>
</dbReference>
<accession>A0AAV1MYJ9</accession>
<comment type="caution">
    <text evidence="1">The sequence shown here is derived from an EMBL/GenBank/DDBJ whole genome shotgun (WGS) entry which is preliminary data.</text>
</comment>
<gene>
    <name evidence="1" type="ORF">FSCOSCO3_A000401</name>
</gene>
<protein>
    <submittedName>
        <fullName evidence="1">Uncharacterized protein</fullName>
    </submittedName>
</protein>
<evidence type="ECO:0000313" key="1">
    <source>
        <dbReference type="EMBL" id="CAK6952200.1"/>
    </source>
</evidence>
<sequence length="79" mass="8604">MNSCAYIDASRGKKHHVLTSVRHLDPGGGGGGGGAHCYSVVPRQTGERTHRSPISTLTESINQSIRRDRRVSTQMTSRE</sequence>
<reference evidence="1 2" key="1">
    <citation type="submission" date="2024-01" db="EMBL/GenBank/DDBJ databases">
        <authorList>
            <person name="Alioto T."/>
            <person name="Alioto T."/>
            <person name="Gomez Garrido J."/>
        </authorList>
    </citation>
    <scope>NUCLEOTIDE SEQUENCE [LARGE SCALE GENOMIC DNA]</scope>
</reference>
<dbReference type="Proteomes" id="UP001314229">
    <property type="component" value="Unassembled WGS sequence"/>
</dbReference>
<organism evidence="1 2">
    <name type="scientific">Scomber scombrus</name>
    <name type="common">Atlantic mackerel</name>
    <name type="synonym">Scomber vernalis</name>
    <dbReference type="NCBI Taxonomy" id="13677"/>
    <lineage>
        <taxon>Eukaryota</taxon>
        <taxon>Metazoa</taxon>
        <taxon>Chordata</taxon>
        <taxon>Craniata</taxon>
        <taxon>Vertebrata</taxon>
        <taxon>Euteleostomi</taxon>
        <taxon>Actinopterygii</taxon>
        <taxon>Neopterygii</taxon>
        <taxon>Teleostei</taxon>
        <taxon>Neoteleostei</taxon>
        <taxon>Acanthomorphata</taxon>
        <taxon>Pelagiaria</taxon>
        <taxon>Scombriformes</taxon>
        <taxon>Scombridae</taxon>
        <taxon>Scomber</taxon>
    </lineage>
</organism>
<keyword evidence="2" id="KW-1185">Reference proteome</keyword>